<reference evidence="4" key="1">
    <citation type="journal article" date="2019" name="Int. J. Syst. Evol. Microbiol.">
        <title>The Global Catalogue of Microorganisms (GCM) 10K type strain sequencing project: providing services to taxonomists for standard genome sequencing and annotation.</title>
        <authorList>
            <consortium name="The Broad Institute Genomics Platform"/>
            <consortium name="The Broad Institute Genome Sequencing Center for Infectious Disease"/>
            <person name="Wu L."/>
            <person name="Ma J."/>
        </authorList>
    </citation>
    <scope>NUCLEOTIDE SEQUENCE [LARGE SCALE GENOMIC DNA]</scope>
    <source>
        <strain evidence="4">CCM 7480</strain>
    </source>
</reference>
<dbReference type="PANTHER" id="PTHR46401:SF2">
    <property type="entry name" value="GLYCOSYLTRANSFERASE WBBK-RELATED"/>
    <property type="match status" value="1"/>
</dbReference>
<dbReference type="Gene3D" id="3.40.50.2000">
    <property type="entry name" value="Glycogen Phosphorylase B"/>
    <property type="match status" value="1"/>
</dbReference>
<accession>A0ABV7PLW6</accession>
<dbReference type="EC" id="2.4.-.-" evidence="3"/>
<organism evidence="3 4">
    <name type="scientific">Massilia haematophila</name>
    <dbReference type="NCBI Taxonomy" id="457923"/>
    <lineage>
        <taxon>Bacteria</taxon>
        <taxon>Pseudomonadati</taxon>
        <taxon>Pseudomonadota</taxon>
        <taxon>Betaproteobacteria</taxon>
        <taxon>Burkholderiales</taxon>
        <taxon>Oxalobacteraceae</taxon>
        <taxon>Telluria group</taxon>
        <taxon>Massilia</taxon>
    </lineage>
</organism>
<protein>
    <submittedName>
        <fullName evidence="3">Glycosyltransferase family 4 protein</fullName>
        <ecNumber evidence="3">2.4.-.-</ecNumber>
    </submittedName>
</protein>
<dbReference type="RefSeq" id="WP_379736050.1">
    <property type="nucleotide sequence ID" value="NZ_JBHRVV010000001.1"/>
</dbReference>
<evidence type="ECO:0000313" key="3">
    <source>
        <dbReference type="EMBL" id="MFC3459477.1"/>
    </source>
</evidence>
<keyword evidence="3" id="KW-0328">Glycosyltransferase</keyword>
<keyword evidence="4" id="KW-1185">Reference proteome</keyword>
<dbReference type="CDD" id="cd03801">
    <property type="entry name" value="GT4_PimA-like"/>
    <property type="match status" value="1"/>
</dbReference>
<name>A0ABV7PLW6_9BURK</name>
<dbReference type="GO" id="GO:0016757">
    <property type="term" value="F:glycosyltransferase activity"/>
    <property type="evidence" value="ECO:0007669"/>
    <property type="project" value="UniProtKB-KW"/>
</dbReference>
<evidence type="ECO:0000313" key="4">
    <source>
        <dbReference type="Proteomes" id="UP001595665"/>
    </source>
</evidence>
<evidence type="ECO:0000259" key="2">
    <source>
        <dbReference type="Pfam" id="PF00534"/>
    </source>
</evidence>
<evidence type="ECO:0000256" key="1">
    <source>
        <dbReference type="ARBA" id="ARBA00022679"/>
    </source>
</evidence>
<sequence length="429" mass="46509">MFTPGLQASAIGRMSTLVVHALRAAGHEVTVVRCELESLMKKQSHDFGGTVLSWGNQAAVKAAIAGADSVVYQVGNNYDFHIGCLEWLPRAPGIVCLHDFFLGHLFWAWAERNRPAAHAILRSWYGDTVPEHYFAHPDSDSFLASTVDAAPMTEWIGAMASGVITHSNWGAERLWRSCAGPIHVVPLPYNAPAGRGAAAHSNGPTFHVLTIGHVNPNKRVASVIRAIGNSPVLRDHTVYRLVGRIKTDTVVALSSLARRYQVNLLISDELDDDALVSTIDQADVVTCLRWPSLEAASASAIESMLYGKPVIVTNTHFYSELPDDCVLKIDPEDEISSLQGALEKLYESPELRSTLGARAKEWAGATFRADHYAQCLTRMAADVSRVRPALTAIERLTSTLAGWGASSDWLSGDESRSALAIFGSSALNN</sequence>
<proteinExistence type="predicted"/>
<dbReference type="InterPro" id="IPR001296">
    <property type="entry name" value="Glyco_trans_1"/>
</dbReference>
<dbReference type="EMBL" id="JBHRVV010000001">
    <property type="protein sequence ID" value="MFC3459477.1"/>
    <property type="molecule type" value="Genomic_DNA"/>
</dbReference>
<dbReference type="Proteomes" id="UP001595665">
    <property type="component" value="Unassembled WGS sequence"/>
</dbReference>
<comment type="caution">
    <text evidence="3">The sequence shown here is derived from an EMBL/GenBank/DDBJ whole genome shotgun (WGS) entry which is preliminary data.</text>
</comment>
<keyword evidence="1 3" id="KW-0808">Transferase</keyword>
<dbReference type="PANTHER" id="PTHR46401">
    <property type="entry name" value="GLYCOSYLTRANSFERASE WBBK-RELATED"/>
    <property type="match status" value="1"/>
</dbReference>
<feature type="domain" description="Glycosyl transferase family 1" evidence="2">
    <location>
        <begin position="206"/>
        <end position="362"/>
    </location>
</feature>
<gene>
    <name evidence="3" type="ORF">ACFOPH_14670</name>
</gene>
<dbReference type="Pfam" id="PF00534">
    <property type="entry name" value="Glycos_transf_1"/>
    <property type="match status" value="1"/>
</dbReference>
<dbReference type="SUPFAM" id="SSF53756">
    <property type="entry name" value="UDP-Glycosyltransferase/glycogen phosphorylase"/>
    <property type="match status" value="1"/>
</dbReference>